<dbReference type="Gene3D" id="3.40.50.2300">
    <property type="match status" value="1"/>
</dbReference>
<dbReference type="PANTHER" id="PTHR43214:SF3">
    <property type="entry name" value="RESPONSE REGULATOR UVRY"/>
    <property type="match status" value="1"/>
</dbReference>
<dbReference type="Pfam" id="PF00196">
    <property type="entry name" value="GerE"/>
    <property type="match status" value="1"/>
</dbReference>
<dbReference type="SUPFAM" id="SSF46894">
    <property type="entry name" value="C-terminal effector domain of the bipartite response regulators"/>
    <property type="match status" value="1"/>
</dbReference>
<dbReference type="InterPro" id="IPR016032">
    <property type="entry name" value="Sig_transdc_resp-reg_C-effctor"/>
</dbReference>
<evidence type="ECO:0000256" key="3">
    <source>
        <dbReference type="ARBA" id="ARBA00023015"/>
    </source>
</evidence>
<dbReference type="InterPro" id="IPR001789">
    <property type="entry name" value="Sig_transdc_resp-reg_receiver"/>
</dbReference>
<feature type="domain" description="Response regulatory" evidence="8">
    <location>
        <begin position="4"/>
        <end position="120"/>
    </location>
</feature>
<dbReference type="PRINTS" id="PR00038">
    <property type="entry name" value="HTHLUXR"/>
</dbReference>
<evidence type="ECO:0000256" key="1">
    <source>
        <dbReference type="ARBA" id="ARBA00022553"/>
    </source>
</evidence>
<feature type="domain" description="HTH luxR-type" evidence="7">
    <location>
        <begin position="143"/>
        <end position="208"/>
    </location>
</feature>
<evidence type="ECO:0000313" key="10">
    <source>
        <dbReference type="Proteomes" id="UP000040841"/>
    </source>
</evidence>
<keyword evidence="4" id="KW-0238">DNA-binding</keyword>
<dbReference type="SMART" id="SM00448">
    <property type="entry name" value="REC"/>
    <property type="match status" value="1"/>
</dbReference>
<evidence type="ECO:0000256" key="2">
    <source>
        <dbReference type="ARBA" id="ARBA00023012"/>
    </source>
</evidence>
<evidence type="ECO:0000256" key="4">
    <source>
        <dbReference type="ARBA" id="ARBA00023125"/>
    </source>
</evidence>
<dbReference type="PANTHER" id="PTHR43214">
    <property type="entry name" value="TWO-COMPONENT RESPONSE REGULATOR"/>
    <property type="match status" value="1"/>
</dbReference>
<dbReference type="AlphaFoldDB" id="A0AA36LPZ2"/>
<dbReference type="InterPro" id="IPR039420">
    <property type="entry name" value="WalR-like"/>
</dbReference>
<dbReference type="PROSITE" id="PS50110">
    <property type="entry name" value="RESPONSE_REGULATORY"/>
    <property type="match status" value="1"/>
</dbReference>
<dbReference type="InterPro" id="IPR000792">
    <property type="entry name" value="Tscrpt_reg_LuxR_C"/>
</dbReference>
<sequence>MKTKLLIVDDHELIINGIKNMLAAYPRYQIVGQAENGLDVYNLCRQSEPDVAIIDLGLPGMDGLDVIIQLLRRWPTMKILALTARHEEHYASRTLSSGALGYVLKKSPQQILMAAIQTVAVGKRYIDPALNSELMSKMSSQGNESNQPILTPRERQILKLITEGACNRIIADRLSISQKTVETHRLNMMKKLDVHKVAELIHWSYRLGLNA</sequence>
<keyword evidence="1 6" id="KW-0597">Phosphoprotein</keyword>
<dbReference type="NCBIfam" id="NF011896">
    <property type="entry name" value="PRK15369.1"/>
    <property type="match status" value="1"/>
</dbReference>
<evidence type="ECO:0000259" key="8">
    <source>
        <dbReference type="PROSITE" id="PS50110"/>
    </source>
</evidence>
<dbReference type="SUPFAM" id="SSF52172">
    <property type="entry name" value="CheY-like"/>
    <property type="match status" value="1"/>
</dbReference>
<gene>
    <name evidence="9" type="primary">nreC</name>
    <name evidence="9" type="ORF">ERS008502_01726</name>
</gene>
<dbReference type="SMART" id="SM00421">
    <property type="entry name" value="HTH_LUXR"/>
    <property type="match status" value="1"/>
</dbReference>
<name>A0AA36LPZ2_YERMO</name>
<comment type="caution">
    <text evidence="9">The sequence shown here is derived from an EMBL/GenBank/DDBJ whole genome shotgun (WGS) entry which is preliminary data.</text>
</comment>
<evidence type="ECO:0000256" key="6">
    <source>
        <dbReference type="PROSITE-ProRule" id="PRU00169"/>
    </source>
</evidence>
<dbReference type="InterPro" id="IPR011006">
    <property type="entry name" value="CheY-like_superfamily"/>
</dbReference>
<dbReference type="CDD" id="cd06170">
    <property type="entry name" value="LuxR_C_like"/>
    <property type="match status" value="1"/>
</dbReference>
<keyword evidence="3" id="KW-0805">Transcription regulation</keyword>
<dbReference type="GO" id="GO:0003677">
    <property type="term" value="F:DNA binding"/>
    <property type="evidence" value="ECO:0007669"/>
    <property type="project" value="UniProtKB-KW"/>
</dbReference>
<evidence type="ECO:0000313" key="9">
    <source>
        <dbReference type="EMBL" id="CNH91339.1"/>
    </source>
</evidence>
<dbReference type="PROSITE" id="PS00622">
    <property type="entry name" value="HTH_LUXR_1"/>
    <property type="match status" value="1"/>
</dbReference>
<protein>
    <submittedName>
        <fullName evidence="9">Two-component response regulator</fullName>
    </submittedName>
</protein>
<evidence type="ECO:0000259" key="7">
    <source>
        <dbReference type="PROSITE" id="PS50043"/>
    </source>
</evidence>
<dbReference type="GO" id="GO:0000160">
    <property type="term" value="P:phosphorelay signal transduction system"/>
    <property type="evidence" value="ECO:0007669"/>
    <property type="project" value="UniProtKB-KW"/>
</dbReference>
<keyword evidence="5" id="KW-0804">Transcription</keyword>
<reference evidence="9 10" key="1">
    <citation type="submission" date="2015-03" db="EMBL/GenBank/DDBJ databases">
        <authorList>
            <consortium name="Pathogen Informatics"/>
            <person name="Murphy D."/>
        </authorList>
    </citation>
    <scope>NUCLEOTIDE SEQUENCE [LARGE SCALE GENOMIC DNA]</scope>
    <source>
        <strain evidence="9 10">FE82747</strain>
    </source>
</reference>
<dbReference type="Pfam" id="PF00072">
    <property type="entry name" value="Response_reg"/>
    <property type="match status" value="1"/>
</dbReference>
<proteinExistence type="predicted"/>
<accession>A0AA36LPZ2</accession>
<dbReference type="GO" id="GO:0006355">
    <property type="term" value="P:regulation of DNA-templated transcription"/>
    <property type="evidence" value="ECO:0007669"/>
    <property type="project" value="InterPro"/>
</dbReference>
<dbReference type="PROSITE" id="PS50043">
    <property type="entry name" value="HTH_LUXR_2"/>
    <property type="match status" value="1"/>
</dbReference>
<dbReference type="Proteomes" id="UP000040841">
    <property type="component" value="Unassembled WGS sequence"/>
</dbReference>
<feature type="modified residue" description="4-aspartylphosphate" evidence="6">
    <location>
        <position position="55"/>
    </location>
</feature>
<keyword evidence="2" id="KW-0902">Two-component regulatory system</keyword>
<evidence type="ECO:0000256" key="5">
    <source>
        <dbReference type="ARBA" id="ARBA00023163"/>
    </source>
</evidence>
<dbReference type="RefSeq" id="WP_049646588.1">
    <property type="nucleotide sequence ID" value="NZ_CABHYS010000014.1"/>
</dbReference>
<organism evidence="9 10">
    <name type="scientific">Yersinia mollaretii</name>
    <dbReference type="NCBI Taxonomy" id="33060"/>
    <lineage>
        <taxon>Bacteria</taxon>
        <taxon>Pseudomonadati</taxon>
        <taxon>Pseudomonadota</taxon>
        <taxon>Gammaproteobacteria</taxon>
        <taxon>Enterobacterales</taxon>
        <taxon>Yersiniaceae</taxon>
        <taxon>Yersinia</taxon>
    </lineage>
</organism>
<dbReference type="InterPro" id="IPR058245">
    <property type="entry name" value="NreC/VraR/RcsB-like_REC"/>
</dbReference>
<dbReference type="CDD" id="cd17535">
    <property type="entry name" value="REC_NarL-like"/>
    <property type="match status" value="1"/>
</dbReference>
<dbReference type="EMBL" id="CQBM01000002">
    <property type="protein sequence ID" value="CNH91339.1"/>
    <property type="molecule type" value="Genomic_DNA"/>
</dbReference>